<dbReference type="Gene3D" id="2.60.120.10">
    <property type="entry name" value="Jelly Rolls"/>
    <property type="match status" value="1"/>
</dbReference>
<dbReference type="PANTHER" id="PTHR22966">
    <property type="entry name" value="2-AMINOETHANETHIOL DIOXYGENASE"/>
    <property type="match status" value="1"/>
</dbReference>
<sequence length="236" mass="26633">MVTNQMSVLFKQAVTTFTCKKEMLYSNLEILKAVLDKTTSSDVDLHPQFMNNSLWTRPNKAPVTYVDIYENETLSMGIFILKPGMKLPLHDHPQMYGLLKVIAGTIKITSFSLHTEKTTKFAIGKNCKHPSPEYPMTVIAERNPDIIADSTSETCILEPDKGNLHEIESIGGPAAFIDILAPPYETEIPDYGPRKCTYFSIVKELAPQVFKLEEINSPSWFWNDVHPYTGLEIFGD</sequence>
<comment type="caution">
    <text evidence="4">The sequence shown here is derived from an EMBL/GenBank/DDBJ whole genome shotgun (WGS) entry which is preliminary data.</text>
</comment>
<evidence type="ECO:0000313" key="5">
    <source>
        <dbReference type="Proteomes" id="UP000801492"/>
    </source>
</evidence>
<dbReference type="PANTHER" id="PTHR22966:SF61">
    <property type="entry name" value="2-AMINOETHANETHIOL DIOXYGENASE"/>
    <property type="match status" value="1"/>
</dbReference>
<dbReference type="GO" id="GO:0005739">
    <property type="term" value="C:mitochondrion"/>
    <property type="evidence" value="ECO:0007669"/>
    <property type="project" value="TreeGrafter"/>
</dbReference>
<dbReference type="SUPFAM" id="SSF51182">
    <property type="entry name" value="RmlC-like cupins"/>
    <property type="match status" value="1"/>
</dbReference>
<evidence type="ECO:0000256" key="1">
    <source>
        <dbReference type="ARBA" id="ARBA00022723"/>
    </source>
</evidence>
<dbReference type="GO" id="GO:0046872">
    <property type="term" value="F:metal ion binding"/>
    <property type="evidence" value="ECO:0007669"/>
    <property type="project" value="UniProtKB-KW"/>
</dbReference>
<dbReference type="OrthoDB" id="271433at2759"/>
<organism evidence="4 5">
    <name type="scientific">Ignelater luminosus</name>
    <name type="common">Cucubano</name>
    <name type="synonym">Pyrophorus luminosus</name>
    <dbReference type="NCBI Taxonomy" id="2038154"/>
    <lineage>
        <taxon>Eukaryota</taxon>
        <taxon>Metazoa</taxon>
        <taxon>Ecdysozoa</taxon>
        <taxon>Arthropoda</taxon>
        <taxon>Hexapoda</taxon>
        <taxon>Insecta</taxon>
        <taxon>Pterygota</taxon>
        <taxon>Neoptera</taxon>
        <taxon>Endopterygota</taxon>
        <taxon>Coleoptera</taxon>
        <taxon>Polyphaga</taxon>
        <taxon>Elateriformia</taxon>
        <taxon>Elateroidea</taxon>
        <taxon>Elateridae</taxon>
        <taxon>Agrypninae</taxon>
        <taxon>Pyrophorini</taxon>
        <taxon>Ignelater</taxon>
    </lineage>
</organism>
<proteinExistence type="predicted"/>
<evidence type="ECO:0008006" key="6">
    <source>
        <dbReference type="Google" id="ProtNLM"/>
    </source>
</evidence>
<evidence type="ECO:0000256" key="2">
    <source>
        <dbReference type="ARBA" id="ARBA00023002"/>
    </source>
</evidence>
<dbReference type="EMBL" id="VTPC01001408">
    <property type="protein sequence ID" value="KAF2902053.1"/>
    <property type="molecule type" value="Genomic_DNA"/>
</dbReference>
<protein>
    <recommendedName>
        <fullName evidence="6">2-aminoethanethiol dioxygenase</fullName>
    </recommendedName>
</protein>
<dbReference type="Pfam" id="PF07847">
    <property type="entry name" value="PCO_ADO"/>
    <property type="match status" value="1"/>
</dbReference>
<dbReference type="InterPro" id="IPR014710">
    <property type="entry name" value="RmlC-like_jellyroll"/>
</dbReference>
<dbReference type="InterPro" id="IPR012864">
    <property type="entry name" value="PCO/ADO"/>
</dbReference>
<dbReference type="Proteomes" id="UP000801492">
    <property type="component" value="Unassembled WGS sequence"/>
</dbReference>
<gene>
    <name evidence="4" type="ORF">ILUMI_04152</name>
</gene>
<dbReference type="AlphaFoldDB" id="A0A8K0GLH1"/>
<evidence type="ECO:0000256" key="3">
    <source>
        <dbReference type="ARBA" id="ARBA00023004"/>
    </source>
</evidence>
<keyword evidence="3" id="KW-0408">Iron</keyword>
<name>A0A8K0GLH1_IGNLU</name>
<keyword evidence="1" id="KW-0479">Metal-binding</keyword>
<dbReference type="InterPro" id="IPR011051">
    <property type="entry name" value="RmlC_Cupin_sf"/>
</dbReference>
<reference evidence="4" key="1">
    <citation type="submission" date="2019-08" db="EMBL/GenBank/DDBJ databases">
        <title>The genome of the North American firefly Photinus pyralis.</title>
        <authorList>
            <consortium name="Photinus pyralis genome working group"/>
            <person name="Fallon T.R."/>
            <person name="Sander Lower S.E."/>
            <person name="Weng J.-K."/>
        </authorList>
    </citation>
    <scope>NUCLEOTIDE SEQUENCE</scope>
    <source>
        <strain evidence="4">TRF0915ILg1</strain>
        <tissue evidence="4">Whole body</tissue>
    </source>
</reference>
<dbReference type="GO" id="GO:0016702">
    <property type="term" value="F:oxidoreductase activity, acting on single donors with incorporation of molecular oxygen, incorporation of two atoms of oxygen"/>
    <property type="evidence" value="ECO:0007669"/>
    <property type="project" value="InterPro"/>
</dbReference>
<keyword evidence="2" id="KW-0560">Oxidoreductase</keyword>
<evidence type="ECO:0000313" key="4">
    <source>
        <dbReference type="EMBL" id="KAF2902053.1"/>
    </source>
</evidence>
<keyword evidence="5" id="KW-1185">Reference proteome</keyword>
<accession>A0A8K0GLH1</accession>
<dbReference type="CDD" id="cd20289">
    <property type="entry name" value="cupin_ADO"/>
    <property type="match status" value="1"/>
</dbReference>